<evidence type="ECO:0000313" key="1">
    <source>
        <dbReference type="EMBL" id="CAF4981943.1"/>
    </source>
</evidence>
<evidence type="ECO:0000313" key="2">
    <source>
        <dbReference type="EMBL" id="CAF5149488.1"/>
    </source>
</evidence>
<evidence type="ECO:0000313" key="3">
    <source>
        <dbReference type="Proteomes" id="UP000681967"/>
    </source>
</evidence>
<feature type="non-terminal residue" evidence="1">
    <location>
        <position position="33"/>
    </location>
</feature>
<proteinExistence type="predicted"/>
<organism evidence="1 3">
    <name type="scientific">Rotaria magnacalcarata</name>
    <dbReference type="NCBI Taxonomy" id="392030"/>
    <lineage>
        <taxon>Eukaryota</taxon>
        <taxon>Metazoa</taxon>
        <taxon>Spiralia</taxon>
        <taxon>Gnathifera</taxon>
        <taxon>Rotifera</taxon>
        <taxon>Eurotatoria</taxon>
        <taxon>Bdelloidea</taxon>
        <taxon>Philodinida</taxon>
        <taxon>Philodinidae</taxon>
        <taxon>Rotaria</taxon>
    </lineage>
</organism>
<comment type="caution">
    <text evidence="1">The sequence shown here is derived from an EMBL/GenBank/DDBJ whole genome shotgun (WGS) entry which is preliminary data.</text>
</comment>
<dbReference type="Proteomes" id="UP000681720">
    <property type="component" value="Unassembled WGS sequence"/>
</dbReference>
<dbReference type="Proteomes" id="UP000681967">
    <property type="component" value="Unassembled WGS sequence"/>
</dbReference>
<sequence>MHYLFFFQKTEFDKLRLQFLEEAQQGALREKQA</sequence>
<name>A0A8S3DA24_9BILA</name>
<dbReference type="AlphaFoldDB" id="A0A8S3DA24"/>
<gene>
    <name evidence="1" type="ORF">BYL167_LOCUS54913</name>
    <name evidence="2" type="ORF">GIL414_LOCUS64989</name>
</gene>
<dbReference type="EMBL" id="CAJOBJ010286559">
    <property type="protein sequence ID" value="CAF5149488.1"/>
    <property type="molecule type" value="Genomic_DNA"/>
</dbReference>
<protein>
    <submittedName>
        <fullName evidence="1">Uncharacterized protein</fullName>
    </submittedName>
</protein>
<reference evidence="1" key="1">
    <citation type="submission" date="2021-02" db="EMBL/GenBank/DDBJ databases">
        <authorList>
            <person name="Nowell W R."/>
        </authorList>
    </citation>
    <scope>NUCLEOTIDE SEQUENCE</scope>
</reference>
<accession>A0A8S3DA24</accession>
<dbReference type="EMBL" id="CAJOBH010198795">
    <property type="protein sequence ID" value="CAF4981943.1"/>
    <property type="molecule type" value="Genomic_DNA"/>
</dbReference>